<accession>A0ABV0MNG2</accession>
<evidence type="ECO:0000313" key="1">
    <source>
        <dbReference type="EMBL" id="MEQ2160214.1"/>
    </source>
</evidence>
<dbReference type="Proteomes" id="UP001476798">
    <property type="component" value="Unassembled WGS sequence"/>
</dbReference>
<sequence length="107" mass="11592">MYGNNAGIIAHGRDESPVLSGRSVLLAWSREEGAVQTRKLAEHLLKLGFSINWGRNSVLPSQTIVYLGVELNSVTMRAQLSKPRADALLALILCVKPHSVVTVLSVT</sequence>
<proteinExistence type="predicted"/>
<evidence type="ECO:0008006" key="3">
    <source>
        <dbReference type="Google" id="ProtNLM"/>
    </source>
</evidence>
<keyword evidence="2" id="KW-1185">Reference proteome</keyword>
<reference evidence="1 2" key="1">
    <citation type="submission" date="2021-06" db="EMBL/GenBank/DDBJ databases">
        <authorList>
            <person name="Palmer J.M."/>
        </authorList>
    </citation>
    <scope>NUCLEOTIDE SEQUENCE [LARGE SCALE GENOMIC DNA]</scope>
    <source>
        <strain evidence="1 2">GA_2019</strain>
        <tissue evidence="1">Muscle</tissue>
    </source>
</reference>
<organism evidence="1 2">
    <name type="scientific">Goodea atripinnis</name>
    <dbReference type="NCBI Taxonomy" id="208336"/>
    <lineage>
        <taxon>Eukaryota</taxon>
        <taxon>Metazoa</taxon>
        <taxon>Chordata</taxon>
        <taxon>Craniata</taxon>
        <taxon>Vertebrata</taxon>
        <taxon>Euteleostomi</taxon>
        <taxon>Actinopterygii</taxon>
        <taxon>Neopterygii</taxon>
        <taxon>Teleostei</taxon>
        <taxon>Neoteleostei</taxon>
        <taxon>Acanthomorphata</taxon>
        <taxon>Ovalentaria</taxon>
        <taxon>Atherinomorphae</taxon>
        <taxon>Cyprinodontiformes</taxon>
        <taxon>Goodeidae</taxon>
        <taxon>Goodea</taxon>
    </lineage>
</organism>
<comment type="caution">
    <text evidence="1">The sequence shown here is derived from an EMBL/GenBank/DDBJ whole genome shotgun (WGS) entry which is preliminary data.</text>
</comment>
<name>A0ABV0MNG2_9TELE</name>
<gene>
    <name evidence="1" type="ORF">GOODEAATRI_031316</name>
</gene>
<protein>
    <recommendedName>
        <fullName evidence="3">Maturase R</fullName>
    </recommendedName>
</protein>
<evidence type="ECO:0000313" key="2">
    <source>
        <dbReference type="Proteomes" id="UP001476798"/>
    </source>
</evidence>
<dbReference type="EMBL" id="JAHRIO010005275">
    <property type="protein sequence ID" value="MEQ2160214.1"/>
    <property type="molecule type" value="Genomic_DNA"/>
</dbReference>